<organism evidence="9">
    <name type="scientific">uncultured fungus</name>
    <dbReference type="NCBI Taxonomy" id="175245"/>
    <lineage>
        <taxon>Eukaryota</taxon>
        <taxon>Fungi</taxon>
        <taxon>environmental samples</taxon>
    </lineage>
</organism>
<dbReference type="GO" id="GO:0046872">
    <property type="term" value="F:metal ion binding"/>
    <property type="evidence" value="ECO:0007669"/>
    <property type="project" value="UniProtKB-KW"/>
</dbReference>
<evidence type="ECO:0000256" key="5">
    <source>
        <dbReference type="ARBA" id="ARBA00023101"/>
    </source>
</evidence>
<dbReference type="InterPro" id="IPR002227">
    <property type="entry name" value="Tyrosinase_Cu-bd"/>
</dbReference>
<evidence type="ECO:0000256" key="4">
    <source>
        <dbReference type="ARBA" id="ARBA00023008"/>
    </source>
</evidence>
<dbReference type="SUPFAM" id="SSF48056">
    <property type="entry name" value="Di-copper centre-containing domain"/>
    <property type="match status" value="1"/>
</dbReference>
<feature type="domain" description="Tyrosinase copper-binding" evidence="8">
    <location>
        <begin position="1"/>
        <end position="157"/>
    </location>
</feature>
<accession>D9CIE8</accession>
<reference evidence="9" key="1">
    <citation type="journal article" date="2010" name="PLoS ONE">
        <title>Fungi unearthed: transcripts encoding lignocellulolytic and chitinolytic enzymes in forest soil.</title>
        <authorList>
            <person name="Kellner H."/>
            <person name="Vandenbol M."/>
        </authorList>
    </citation>
    <scope>NUCLEOTIDE SEQUENCE</scope>
</reference>
<comment type="catalytic activity">
    <reaction evidence="6">
        <text>2 L-dopa + O2 = 2 L-dopaquinone + 2 H2O</text>
        <dbReference type="Rhea" id="RHEA:34287"/>
        <dbReference type="ChEBI" id="CHEBI:15377"/>
        <dbReference type="ChEBI" id="CHEBI:15379"/>
        <dbReference type="ChEBI" id="CHEBI:57504"/>
        <dbReference type="ChEBI" id="CHEBI:57924"/>
        <dbReference type="EC" id="1.14.18.1"/>
    </reaction>
</comment>
<name>D9CIE8_9FUNG</name>
<comment type="catalytic activity">
    <reaction evidence="7">
        <text>L-tyrosine + O2 = L-dopaquinone + H2O</text>
        <dbReference type="Rhea" id="RHEA:18117"/>
        <dbReference type="ChEBI" id="CHEBI:15377"/>
        <dbReference type="ChEBI" id="CHEBI:15379"/>
        <dbReference type="ChEBI" id="CHEBI:57924"/>
        <dbReference type="ChEBI" id="CHEBI:58315"/>
        <dbReference type="EC" id="1.14.18.1"/>
    </reaction>
</comment>
<dbReference type="EMBL" id="GU734553">
    <property type="protein sequence ID" value="ADJ38334.1"/>
    <property type="molecule type" value="mRNA"/>
</dbReference>
<evidence type="ECO:0000256" key="1">
    <source>
        <dbReference type="ARBA" id="ARBA00009928"/>
    </source>
</evidence>
<dbReference type="AlphaFoldDB" id="D9CIE8"/>
<dbReference type="InterPro" id="IPR008922">
    <property type="entry name" value="Di-copper_centre_dom_sf"/>
</dbReference>
<dbReference type="EC" id="1.14.18.1" evidence="2"/>
<keyword evidence="3" id="KW-0479">Metal-binding</keyword>
<evidence type="ECO:0000256" key="3">
    <source>
        <dbReference type="ARBA" id="ARBA00022723"/>
    </source>
</evidence>
<dbReference type="Pfam" id="PF00264">
    <property type="entry name" value="Tyrosinase"/>
    <property type="match status" value="1"/>
</dbReference>
<evidence type="ECO:0000256" key="7">
    <source>
        <dbReference type="ARBA" id="ARBA00048881"/>
    </source>
</evidence>
<evidence type="ECO:0000256" key="6">
    <source>
        <dbReference type="ARBA" id="ARBA00048233"/>
    </source>
</evidence>
<keyword evidence="4" id="KW-0186">Copper</keyword>
<keyword evidence="5" id="KW-0470">Melanin biosynthesis</keyword>
<protein>
    <recommendedName>
        <fullName evidence="2">tyrosinase</fullName>
        <ecNumber evidence="2">1.14.18.1</ecNumber>
    </recommendedName>
</protein>
<dbReference type="Gene3D" id="1.10.1280.10">
    <property type="entry name" value="Di-copper center containing domain from catechol oxidase"/>
    <property type="match status" value="1"/>
</dbReference>
<dbReference type="GO" id="GO:0004503">
    <property type="term" value="F:tyrosinase activity"/>
    <property type="evidence" value="ECO:0007669"/>
    <property type="project" value="UniProtKB-EC"/>
</dbReference>
<sequence>PYWDWAADSDIPASVSAQTITVKIPDRAQKTGSGWHTISNPLHDWKLPTLNAQQFPTSDKNDGYMANYHFTVRQPQSTASDAASRNDIANTALSRLNLKGNIYSLMTSGASFYQFASQVNPGISLEAIHGNVHVAVGGNGHMTQLSYAAFDPIFFLH</sequence>
<dbReference type="PANTHER" id="PTHR11474">
    <property type="entry name" value="TYROSINASE FAMILY MEMBER"/>
    <property type="match status" value="1"/>
</dbReference>
<dbReference type="PANTHER" id="PTHR11474:SF76">
    <property type="entry name" value="SHKT DOMAIN-CONTAINING PROTEIN"/>
    <property type="match status" value="1"/>
</dbReference>
<comment type="similarity">
    <text evidence="1">Belongs to the tyrosinase family.</text>
</comment>
<dbReference type="InterPro" id="IPR050316">
    <property type="entry name" value="Tyrosinase/Hemocyanin"/>
</dbReference>
<feature type="non-terminal residue" evidence="9">
    <location>
        <position position="1"/>
    </location>
</feature>
<proteinExistence type="evidence at transcript level"/>
<evidence type="ECO:0000256" key="2">
    <source>
        <dbReference type="ARBA" id="ARBA00011906"/>
    </source>
</evidence>
<dbReference type="GO" id="GO:0042438">
    <property type="term" value="P:melanin biosynthetic process"/>
    <property type="evidence" value="ECO:0007669"/>
    <property type="project" value="UniProtKB-KW"/>
</dbReference>
<evidence type="ECO:0000313" key="9">
    <source>
        <dbReference type="EMBL" id="ADJ38334.1"/>
    </source>
</evidence>
<feature type="non-terminal residue" evidence="9">
    <location>
        <position position="157"/>
    </location>
</feature>
<evidence type="ECO:0000259" key="8">
    <source>
        <dbReference type="Pfam" id="PF00264"/>
    </source>
</evidence>